<evidence type="ECO:0000259" key="19">
    <source>
        <dbReference type="Pfam" id="PF06444"/>
    </source>
</evidence>
<reference evidence="20" key="1">
    <citation type="journal article" date="2014" name="Zool. Scr.">
        <title>Cryptic species and Miocene diversification of Palaearctic naked-toed geckos (Squamata: Gekkonidae) in the Indian dry zone.</title>
        <authorList>
            <person name="Agarwal I."/>
            <person name="Bauer A.M."/>
            <person name="Jackman T.R."/>
            <person name="Karanth P."/>
        </authorList>
    </citation>
    <scope>NUCLEOTIDE SEQUENCE</scope>
</reference>
<dbReference type="InterPro" id="IPR001750">
    <property type="entry name" value="ND/Mrp_TM"/>
</dbReference>
<evidence type="ECO:0000256" key="4">
    <source>
        <dbReference type="ARBA" id="ARBA00021008"/>
    </source>
</evidence>
<evidence type="ECO:0000256" key="8">
    <source>
        <dbReference type="ARBA" id="ARBA00022792"/>
    </source>
</evidence>
<gene>
    <name evidence="20" type="primary">ND2</name>
</gene>
<evidence type="ECO:0000256" key="1">
    <source>
        <dbReference type="ARBA" id="ARBA00004448"/>
    </source>
</evidence>
<keyword evidence="5" id="KW-0813">Transport</keyword>
<feature type="transmembrane region" description="Helical" evidence="17">
    <location>
        <begin position="240"/>
        <end position="261"/>
    </location>
</feature>
<dbReference type="PRINTS" id="PR01436">
    <property type="entry name" value="NADHDHGNASE2"/>
</dbReference>
<dbReference type="InterPro" id="IPR050175">
    <property type="entry name" value="Complex_I_Subunit_2"/>
</dbReference>
<dbReference type="GO" id="GO:0006120">
    <property type="term" value="P:mitochondrial electron transport, NADH to ubiquinone"/>
    <property type="evidence" value="ECO:0007669"/>
    <property type="project" value="InterPro"/>
</dbReference>
<organism evidence="20">
    <name type="scientific">Cyrtopodion sp. KUNO</name>
    <dbReference type="NCBI Taxonomy" id="1539991"/>
    <lineage>
        <taxon>Eukaryota</taxon>
        <taxon>Metazoa</taxon>
        <taxon>Chordata</taxon>
        <taxon>Craniata</taxon>
        <taxon>Vertebrata</taxon>
        <taxon>Euteleostomi</taxon>
        <taxon>Lepidosauria</taxon>
        <taxon>Squamata</taxon>
        <taxon>Bifurcata</taxon>
        <taxon>Gekkota</taxon>
        <taxon>Gekkonidae</taxon>
        <taxon>Gekkoninae</taxon>
        <taxon>Cyrtopodion</taxon>
    </lineage>
</organism>
<dbReference type="AlphaFoldDB" id="A0A077ESQ5"/>
<dbReference type="InterPro" id="IPR003917">
    <property type="entry name" value="NADH_UbQ_OxRdtase_chain2"/>
</dbReference>
<evidence type="ECO:0000256" key="15">
    <source>
        <dbReference type="ARBA" id="ARBA00023136"/>
    </source>
</evidence>
<keyword evidence="9 17" id="KW-1278">Translocase</keyword>
<feature type="transmembrane region" description="Helical" evidence="17">
    <location>
        <begin position="57"/>
        <end position="79"/>
    </location>
</feature>
<evidence type="ECO:0000256" key="3">
    <source>
        <dbReference type="ARBA" id="ARBA00012944"/>
    </source>
</evidence>
<dbReference type="PANTHER" id="PTHR46552">
    <property type="entry name" value="NADH-UBIQUINONE OXIDOREDUCTASE CHAIN 2"/>
    <property type="match status" value="1"/>
</dbReference>
<name>A0A077ESQ5_9SAUR</name>
<evidence type="ECO:0000256" key="7">
    <source>
        <dbReference type="ARBA" id="ARBA00022692"/>
    </source>
</evidence>
<keyword evidence="8 17" id="KW-0999">Mitochondrion inner membrane</keyword>
<dbReference type="GO" id="GO:0005743">
    <property type="term" value="C:mitochondrial inner membrane"/>
    <property type="evidence" value="ECO:0007669"/>
    <property type="project" value="UniProtKB-SubCell"/>
</dbReference>
<sequence length="346" mass="38051">MNPLVWSLLITSLATSTIITMSSNHWILAWLGLELNTLSILPMIIKPHHPRATEAATKYFLIQASAAALILCASTLNAWQTGQWTITNSPSSVATTLMTTAIMLKLGVAPAHLWYPEVLQGVTMMTAMIITTWQKIAPLTLLYLTHHHLNTNTLLTIGLISALVGGWTGLNQTQIRKLMAFSSIAHMGWLITALAMSKSLATLTLIVYLLMTTTMFMALNTTSTKTITDLGTVWPHSPTLMATTMLSLMSLGGLPPLSGFMPKWLILKELTSAHLPMFSTALLLSTLPSLFFYLRMAYLTMLTTPPTTTTTKHKWRFKTSLKPTTTLMALTTMALLPLTAMLYLIT</sequence>
<keyword evidence="15 17" id="KW-0472">Membrane</keyword>
<feature type="transmembrane region" description="Helical" evidence="17">
    <location>
        <begin position="152"/>
        <end position="171"/>
    </location>
</feature>
<feature type="transmembrane region" description="Helical" evidence="17">
    <location>
        <begin position="324"/>
        <end position="345"/>
    </location>
</feature>
<evidence type="ECO:0000256" key="10">
    <source>
        <dbReference type="ARBA" id="ARBA00022982"/>
    </source>
</evidence>
<evidence type="ECO:0000256" key="14">
    <source>
        <dbReference type="ARBA" id="ARBA00023128"/>
    </source>
</evidence>
<comment type="similarity">
    <text evidence="2 17">Belongs to the complex I subunit 2 family.</text>
</comment>
<protein>
    <recommendedName>
        <fullName evidence="4 17">NADH-ubiquinone oxidoreductase chain 2</fullName>
        <ecNumber evidence="3 17">7.1.1.2</ecNumber>
    </recommendedName>
</protein>
<feature type="transmembrane region" description="Helical" evidence="17">
    <location>
        <begin position="26"/>
        <end position="45"/>
    </location>
</feature>
<evidence type="ECO:0000256" key="6">
    <source>
        <dbReference type="ARBA" id="ARBA00022660"/>
    </source>
</evidence>
<keyword evidence="7 17" id="KW-0812">Transmembrane</keyword>
<evidence type="ECO:0000256" key="2">
    <source>
        <dbReference type="ARBA" id="ARBA00007012"/>
    </source>
</evidence>
<keyword evidence="12 17" id="KW-0520">NAD</keyword>
<evidence type="ECO:0000259" key="18">
    <source>
        <dbReference type="Pfam" id="PF00361"/>
    </source>
</evidence>
<feature type="transmembrane region" description="Helical" evidence="17">
    <location>
        <begin position="127"/>
        <end position="146"/>
    </location>
</feature>
<feature type="domain" description="NADH:quinone oxidoreductase/Mrp antiporter transmembrane" evidence="18">
    <location>
        <begin position="23"/>
        <end position="285"/>
    </location>
</feature>
<evidence type="ECO:0000256" key="16">
    <source>
        <dbReference type="ARBA" id="ARBA00049551"/>
    </source>
</evidence>
<evidence type="ECO:0000256" key="11">
    <source>
        <dbReference type="ARBA" id="ARBA00022989"/>
    </source>
</evidence>
<dbReference type="InterPro" id="IPR010933">
    <property type="entry name" value="NADH_DH_su2_C"/>
</dbReference>
<feature type="transmembrane region" description="Helical" evidence="17">
    <location>
        <begin position="273"/>
        <end position="294"/>
    </location>
</feature>
<dbReference type="PANTHER" id="PTHR46552:SF1">
    <property type="entry name" value="NADH-UBIQUINONE OXIDOREDUCTASE CHAIN 2"/>
    <property type="match status" value="1"/>
</dbReference>
<evidence type="ECO:0000256" key="9">
    <source>
        <dbReference type="ARBA" id="ARBA00022967"/>
    </source>
</evidence>
<accession>A0A077ESQ5</accession>
<evidence type="ECO:0000313" key="20">
    <source>
        <dbReference type="EMBL" id="AIL52165.1"/>
    </source>
</evidence>
<keyword evidence="11 17" id="KW-1133">Transmembrane helix</keyword>
<dbReference type="EMBL" id="KJ794398">
    <property type="protein sequence ID" value="AIL52165.1"/>
    <property type="molecule type" value="Genomic_DNA"/>
</dbReference>
<comment type="catalytic activity">
    <reaction evidence="16 17">
        <text>a ubiquinone + NADH + 5 H(+)(in) = a ubiquinol + NAD(+) + 4 H(+)(out)</text>
        <dbReference type="Rhea" id="RHEA:29091"/>
        <dbReference type="Rhea" id="RHEA-COMP:9565"/>
        <dbReference type="Rhea" id="RHEA-COMP:9566"/>
        <dbReference type="ChEBI" id="CHEBI:15378"/>
        <dbReference type="ChEBI" id="CHEBI:16389"/>
        <dbReference type="ChEBI" id="CHEBI:17976"/>
        <dbReference type="ChEBI" id="CHEBI:57540"/>
        <dbReference type="ChEBI" id="CHEBI:57945"/>
        <dbReference type="EC" id="7.1.1.2"/>
    </reaction>
</comment>
<geneLocation type="mitochondrion" evidence="20"/>
<keyword evidence="6 17" id="KW-0679">Respiratory chain</keyword>
<dbReference type="Pfam" id="PF06444">
    <property type="entry name" value="NADH_dehy_S2_C"/>
    <property type="match status" value="1"/>
</dbReference>
<feature type="transmembrane region" description="Helical" evidence="17">
    <location>
        <begin position="91"/>
        <end position="115"/>
    </location>
</feature>
<keyword evidence="13 17" id="KW-0830">Ubiquinone</keyword>
<comment type="function">
    <text evidence="17">Core subunit of the mitochondrial membrane respiratory chain NADH dehydrogenase (Complex I) which catalyzes electron transfer from NADH through the respiratory chain, using ubiquinone as an electron acceptor. Essential for the catalytic activity and assembly of complex I.</text>
</comment>
<feature type="domain" description="NADH dehydrogenase subunit 2 C-terminal" evidence="19">
    <location>
        <begin position="290"/>
        <end position="343"/>
    </location>
</feature>
<proteinExistence type="inferred from homology"/>
<evidence type="ECO:0000256" key="13">
    <source>
        <dbReference type="ARBA" id="ARBA00023075"/>
    </source>
</evidence>
<comment type="subcellular location">
    <subcellularLocation>
        <location evidence="1 17">Mitochondrion inner membrane</location>
        <topology evidence="1 17">Multi-pass membrane protein</topology>
    </subcellularLocation>
</comment>
<evidence type="ECO:0000256" key="17">
    <source>
        <dbReference type="RuleBase" id="RU003403"/>
    </source>
</evidence>
<dbReference type="GO" id="GO:0008137">
    <property type="term" value="F:NADH dehydrogenase (ubiquinone) activity"/>
    <property type="evidence" value="ECO:0007669"/>
    <property type="project" value="UniProtKB-EC"/>
</dbReference>
<evidence type="ECO:0000256" key="12">
    <source>
        <dbReference type="ARBA" id="ARBA00023027"/>
    </source>
</evidence>
<dbReference type="EC" id="7.1.1.2" evidence="3 17"/>
<keyword evidence="14 17" id="KW-0496">Mitochondrion</keyword>
<dbReference type="Pfam" id="PF00361">
    <property type="entry name" value="Proton_antipo_M"/>
    <property type="match status" value="1"/>
</dbReference>
<keyword evidence="10 17" id="KW-0249">Electron transport</keyword>
<evidence type="ECO:0000256" key="5">
    <source>
        <dbReference type="ARBA" id="ARBA00022448"/>
    </source>
</evidence>